<sequence length="105" mass="11202">MSIFSSSSVILSPSSFVTFLPSPESLPSPPPLFTLFSPSSFPLIGHKLLFTYASSQSFSHALDEYTASHTTSRASLAYTSITTFCASLACTYRALGHLAKVICGN</sequence>
<keyword evidence="2" id="KW-1185">Reference proteome</keyword>
<name>A0A5B7EHU2_PORTR</name>
<organism evidence="1 2">
    <name type="scientific">Portunus trituberculatus</name>
    <name type="common">Swimming crab</name>
    <name type="synonym">Neptunus trituberculatus</name>
    <dbReference type="NCBI Taxonomy" id="210409"/>
    <lineage>
        <taxon>Eukaryota</taxon>
        <taxon>Metazoa</taxon>
        <taxon>Ecdysozoa</taxon>
        <taxon>Arthropoda</taxon>
        <taxon>Crustacea</taxon>
        <taxon>Multicrustacea</taxon>
        <taxon>Malacostraca</taxon>
        <taxon>Eumalacostraca</taxon>
        <taxon>Eucarida</taxon>
        <taxon>Decapoda</taxon>
        <taxon>Pleocyemata</taxon>
        <taxon>Brachyura</taxon>
        <taxon>Eubrachyura</taxon>
        <taxon>Portunoidea</taxon>
        <taxon>Portunidae</taxon>
        <taxon>Portuninae</taxon>
        <taxon>Portunus</taxon>
    </lineage>
</organism>
<comment type="caution">
    <text evidence="1">The sequence shown here is derived from an EMBL/GenBank/DDBJ whole genome shotgun (WGS) entry which is preliminary data.</text>
</comment>
<evidence type="ECO:0000313" key="2">
    <source>
        <dbReference type="Proteomes" id="UP000324222"/>
    </source>
</evidence>
<protein>
    <submittedName>
        <fullName evidence="1">Uncharacterized protein</fullName>
    </submittedName>
</protein>
<proteinExistence type="predicted"/>
<evidence type="ECO:0000313" key="1">
    <source>
        <dbReference type="EMBL" id="MPC34040.1"/>
    </source>
</evidence>
<dbReference type="Proteomes" id="UP000324222">
    <property type="component" value="Unassembled WGS sequence"/>
</dbReference>
<dbReference type="AlphaFoldDB" id="A0A5B7EHU2"/>
<gene>
    <name evidence="1" type="ORF">E2C01_027413</name>
</gene>
<accession>A0A5B7EHU2</accession>
<reference evidence="1 2" key="1">
    <citation type="submission" date="2019-05" db="EMBL/GenBank/DDBJ databases">
        <title>Another draft genome of Portunus trituberculatus and its Hox gene families provides insights of decapod evolution.</title>
        <authorList>
            <person name="Jeong J.-H."/>
            <person name="Song I."/>
            <person name="Kim S."/>
            <person name="Choi T."/>
            <person name="Kim D."/>
            <person name="Ryu S."/>
            <person name="Kim W."/>
        </authorList>
    </citation>
    <scope>NUCLEOTIDE SEQUENCE [LARGE SCALE GENOMIC DNA]</scope>
    <source>
        <tissue evidence="1">Muscle</tissue>
    </source>
</reference>
<dbReference type="EMBL" id="VSRR010002969">
    <property type="protein sequence ID" value="MPC34040.1"/>
    <property type="molecule type" value="Genomic_DNA"/>
</dbReference>